<protein>
    <submittedName>
        <fullName evidence="1">Uncharacterized protein</fullName>
    </submittedName>
</protein>
<organism evidence="1 2">
    <name type="scientific">Phlyctema vagabunda</name>
    <dbReference type="NCBI Taxonomy" id="108571"/>
    <lineage>
        <taxon>Eukaryota</taxon>
        <taxon>Fungi</taxon>
        <taxon>Dikarya</taxon>
        <taxon>Ascomycota</taxon>
        <taxon>Pezizomycotina</taxon>
        <taxon>Leotiomycetes</taxon>
        <taxon>Helotiales</taxon>
        <taxon>Dermateaceae</taxon>
        <taxon>Phlyctema</taxon>
    </lineage>
</organism>
<dbReference type="EMBL" id="JBFCZG010000002">
    <property type="protein sequence ID" value="KAL3426103.1"/>
    <property type="molecule type" value="Genomic_DNA"/>
</dbReference>
<reference evidence="1 2" key="1">
    <citation type="submission" date="2024-06" db="EMBL/GenBank/DDBJ databases">
        <title>Complete genome of Phlyctema vagabunda strain 19-DSS-EL-015.</title>
        <authorList>
            <person name="Fiorenzani C."/>
        </authorList>
    </citation>
    <scope>NUCLEOTIDE SEQUENCE [LARGE SCALE GENOMIC DNA]</scope>
    <source>
        <strain evidence="1 2">19-DSS-EL-015</strain>
    </source>
</reference>
<accession>A0ABR4PRY3</accession>
<gene>
    <name evidence="1" type="ORF">PVAG01_02894</name>
</gene>
<evidence type="ECO:0000313" key="1">
    <source>
        <dbReference type="EMBL" id="KAL3426103.1"/>
    </source>
</evidence>
<keyword evidence="2" id="KW-1185">Reference proteome</keyword>
<comment type="caution">
    <text evidence="1">The sequence shown here is derived from an EMBL/GenBank/DDBJ whole genome shotgun (WGS) entry which is preliminary data.</text>
</comment>
<dbReference type="Proteomes" id="UP001629113">
    <property type="component" value="Unassembled WGS sequence"/>
</dbReference>
<sequence length="281" mass="31923">MPQNFHVESTYYPPGWDRERLKSATRSDLTNLPTEEFRKLSDGVKEVLGSAGWNTYLNFLVQNDREIVFPETVATHVPQPRFMEVLSKLYPSMPWGFVFYRNTKCTNPEWAEYRRRFYKLIALQFSPYNDLPGVAEAKALFLISWEEDESLAEKTHQEIARMYGKRVAADSLPPGTKQTLCLSVDNKALHSLIDAALPLEGQNQARPGAPYIQAIRPMYSEARNVEEDDIDIPIHFNVAVEAVVLELFPIIGSQTLSPVELIAECKNDNVWFGMGHSGKLA</sequence>
<name>A0ABR4PRY3_9HELO</name>
<proteinExistence type="predicted"/>
<evidence type="ECO:0000313" key="2">
    <source>
        <dbReference type="Proteomes" id="UP001629113"/>
    </source>
</evidence>